<organism evidence="9 10">
    <name type="scientific">Mycolicibacterium arabiense</name>
    <dbReference type="NCBI Taxonomy" id="1286181"/>
    <lineage>
        <taxon>Bacteria</taxon>
        <taxon>Bacillati</taxon>
        <taxon>Actinomycetota</taxon>
        <taxon>Actinomycetes</taxon>
        <taxon>Mycobacteriales</taxon>
        <taxon>Mycobacteriaceae</taxon>
        <taxon>Mycolicibacterium</taxon>
    </lineage>
</organism>
<sequence length="236" mass="25054">MKPPAGVPRIRDYLRMLARGWVVIVCATLLSAGAGVLVARYLQDPEYVATTRVFAVVPGDAQTHAAYEGNRGASVRIQTYAQLATSTIVTQRTIDELGLTETPEELAEHITTTSTPDTLSRFSYPLSVLLDVKVSGDDPDRTVDVANAVTRNLIAASEELEWDESESGPGLVLVDEAKAAPRVTESLLSAAGVGAAWGLALSALALLAVGAFGDRVLNRDQIEYVAGDSTIEEGRS</sequence>
<dbReference type="KEGG" id="marz:MARA_24520"/>
<evidence type="ECO:0000256" key="2">
    <source>
        <dbReference type="ARBA" id="ARBA00006683"/>
    </source>
</evidence>
<feature type="transmembrane region" description="Helical" evidence="7">
    <location>
        <begin position="187"/>
        <end position="212"/>
    </location>
</feature>
<evidence type="ECO:0000256" key="7">
    <source>
        <dbReference type="SAM" id="Phobius"/>
    </source>
</evidence>
<dbReference type="PANTHER" id="PTHR32309">
    <property type="entry name" value="TYROSINE-PROTEIN KINASE"/>
    <property type="match status" value="1"/>
</dbReference>
<gene>
    <name evidence="9" type="ORF">MARA_24520</name>
</gene>
<evidence type="ECO:0000256" key="3">
    <source>
        <dbReference type="ARBA" id="ARBA00022475"/>
    </source>
</evidence>
<evidence type="ECO:0000256" key="1">
    <source>
        <dbReference type="ARBA" id="ARBA00004651"/>
    </source>
</evidence>
<dbReference type="EMBL" id="AP022593">
    <property type="protein sequence ID" value="BBY48984.1"/>
    <property type="molecule type" value="Genomic_DNA"/>
</dbReference>
<proteinExistence type="inferred from homology"/>
<keyword evidence="5 7" id="KW-1133">Transmembrane helix</keyword>
<evidence type="ECO:0000256" key="6">
    <source>
        <dbReference type="ARBA" id="ARBA00023136"/>
    </source>
</evidence>
<keyword evidence="3" id="KW-1003">Cell membrane</keyword>
<dbReference type="RefSeq" id="WP_163918686.1">
    <property type="nucleotide sequence ID" value="NZ_AP022593.1"/>
</dbReference>
<dbReference type="Pfam" id="PF02706">
    <property type="entry name" value="Wzz"/>
    <property type="match status" value="1"/>
</dbReference>
<dbReference type="AlphaFoldDB" id="A0A7I7RWH7"/>
<evidence type="ECO:0000256" key="4">
    <source>
        <dbReference type="ARBA" id="ARBA00022692"/>
    </source>
</evidence>
<geneLocation type="plasmid" evidence="10">
    <name>pjcm18538 dna</name>
</geneLocation>
<evidence type="ECO:0000313" key="9">
    <source>
        <dbReference type="EMBL" id="BBY48984.1"/>
    </source>
</evidence>
<dbReference type="GO" id="GO:0004713">
    <property type="term" value="F:protein tyrosine kinase activity"/>
    <property type="evidence" value="ECO:0007669"/>
    <property type="project" value="TreeGrafter"/>
</dbReference>
<accession>A0A7I7RWH7</accession>
<evidence type="ECO:0000313" key="10">
    <source>
        <dbReference type="Proteomes" id="UP000467428"/>
    </source>
</evidence>
<feature type="transmembrane region" description="Helical" evidence="7">
    <location>
        <begin position="21"/>
        <end position="42"/>
    </location>
</feature>
<reference evidence="9 10" key="1">
    <citation type="journal article" date="2019" name="Emerg. Microbes Infect.">
        <title>Comprehensive subspecies identification of 175 nontuberculous mycobacteria species based on 7547 genomic profiles.</title>
        <authorList>
            <person name="Matsumoto Y."/>
            <person name="Kinjo T."/>
            <person name="Motooka D."/>
            <person name="Nabeya D."/>
            <person name="Jung N."/>
            <person name="Uechi K."/>
            <person name="Horii T."/>
            <person name="Iida T."/>
            <person name="Fujita J."/>
            <person name="Nakamura S."/>
        </authorList>
    </citation>
    <scope>NUCLEOTIDE SEQUENCE [LARGE SCALE GENOMIC DNA]</scope>
    <source>
        <strain evidence="9 10">JCM 18538</strain>
    </source>
</reference>
<feature type="domain" description="Polysaccharide chain length determinant N-terminal" evidence="8">
    <location>
        <begin position="11"/>
        <end position="97"/>
    </location>
</feature>
<evidence type="ECO:0000256" key="5">
    <source>
        <dbReference type="ARBA" id="ARBA00022989"/>
    </source>
</evidence>
<dbReference type="InterPro" id="IPR050445">
    <property type="entry name" value="Bact_polysacc_biosynth/exp"/>
</dbReference>
<dbReference type="GO" id="GO:0005886">
    <property type="term" value="C:plasma membrane"/>
    <property type="evidence" value="ECO:0007669"/>
    <property type="project" value="UniProtKB-SubCell"/>
</dbReference>
<keyword evidence="4 7" id="KW-0812">Transmembrane</keyword>
<protein>
    <recommendedName>
        <fullName evidence="8">Polysaccharide chain length determinant N-terminal domain-containing protein</fullName>
    </recommendedName>
</protein>
<dbReference type="PANTHER" id="PTHR32309:SF13">
    <property type="entry name" value="FERRIC ENTEROBACTIN TRANSPORT PROTEIN FEPE"/>
    <property type="match status" value="1"/>
</dbReference>
<name>A0A7I7RWH7_9MYCO</name>
<comment type="similarity">
    <text evidence="2">Belongs to the CpsC/CapA family.</text>
</comment>
<keyword evidence="6 7" id="KW-0472">Membrane</keyword>
<dbReference type="Proteomes" id="UP000467428">
    <property type="component" value="Chromosome"/>
</dbReference>
<keyword evidence="10" id="KW-1185">Reference proteome</keyword>
<evidence type="ECO:0000259" key="8">
    <source>
        <dbReference type="Pfam" id="PF02706"/>
    </source>
</evidence>
<comment type="subcellular location">
    <subcellularLocation>
        <location evidence="1">Cell membrane</location>
        <topology evidence="1">Multi-pass membrane protein</topology>
    </subcellularLocation>
</comment>
<dbReference type="InterPro" id="IPR003856">
    <property type="entry name" value="LPS_length_determ_N"/>
</dbReference>